<sequence>MKKYLFNDRDEWRAWLEEQHQTKSEVWLIYYKKHTGKQSIRYECAVEEALCFGWIDSKVKRIDEEKYMQRYTPRKELGNWSESNKKRVRKLIADGLMTQAGLEVVEIAKRNGSWNRLDDIDKELVIPGDLEAVLAQNPKAEKNFSGFAPSHKKQFLWWLKSAKKAETRERRIQEIVKRAEENIKPGL</sequence>
<protein>
    <recommendedName>
        <fullName evidence="2">Bacteriocin-protection protein, YdeI/OmpD-associated family</fullName>
    </recommendedName>
</protein>
<gene>
    <name evidence="1" type="ORF">S03H2_18562</name>
</gene>
<reference evidence="1" key="1">
    <citation type="journal article" date="2014" name="Front. Microbiol.">
        <title>High frequency of phylogenetically diverse reductive dehalogenase-homologous genes in deep subseafloor sedimentary metagenomes.</title>
        <authorList>
            <person name="Kawai M."/>
            <person name="Futagami T."/>
            <person name="Toyoda A."/>
            <person name="Takaki Y."/>
            <person name="Nishi S."/>
            <person name="Hori S."/>
            <person name="Arai W."/>
            <person name="Tsubouchi T."/>
            <person name="Morono Y."/>
            <person name="Uchiyama I."/>
            <person name="Ito T."/>
            <person name="Fujiyama A."/>
            <person name="Inagaki F."/>
            <person name="Takami H."/>
        </authorList>
    </citation>
    <scope>NUCLEOTIDE SEQUENCE</scope>
    <source>
        <strain evidence="1">Expedition CK06-06</strain>
    </source>
</reference>
<accession>X1F201</accession>
<name>X1F201_9ZZZZ</name>
<dbReference type="Pfam" id="PF13376">
    <property type="entry name" value="OmdA"/>
    <property type="match status" value="1"/>
</dbReference>
<comment type="caution">
    <text evidence="1">The sequence shown here is derived from an EMBL/GenBank/DDBJ whole genome shotgun (WGS) entry which is preliminary data.</text>
</comment>
<organism evidence="1">
    <name type="scientific">marine sediment metagenome</name>
    <dbReference type="NCBI Taxonomy" id="412755"/>
    <lineage>
        <taxon>unclassified sequences</taxon>
        <taxon>metagenomes</taxon>
        <taxon>ecological metagenomes</taxon>
    </lineage>
</organism>
<proteinExistence type="predicted"/>
<evidence type="ECO:0008006" key="2">
    <source>
        <dbReference type="Google" id="ProtNLM"/>
    </source>
</evidence>
<evidence type="ECO:0000313" key="1">
    <source>
        <dbReference type="EMBL" id="GAH39651.1"/>
    </source>
</evidence>
<dbReference type="AlphaFoldDB" id="X1F201"/>
<dbReference type="EMBL" id="BARU01009636">
    <property type="protein sequence ID" value="GAH39651.1"/>
    <property type="molecule type" value="Genomic_DNA"/>
</dbReference>